<feature type="compositionally biased region" description="Polar residues" evidence="1">
    <location>
        <begin position="163"/>
        <end position="174"/>
    </location>
</feature>
<dbReference type="EMBL" id="JBCAWK010000013">
    <property type="protein sequence ID" value="KAK8844576.1"/>
    <property type="molecule type" value="Genomic_DNA"/>
</dbReference>
<evidence type="ECO:0000256" key="1">
    <source>
        <dbReference type="SAM" id="MobiDB-lite"/>
    </source>
</evidence>
<comment type="caution">
    <text evidence="2">The sequence shown here is derived from an EMBL/GenBank/DDBJ whole genome shotgun (WGS) entry which is preliminary data.</text>
</comment>
<keyword evidence="3" id="KW-1185">Reference proteome</keyword>
<feature type="compositionally biased region" description="Basic and acidic residues" evidence="1">
    <location>
        <begin position="338"/>
        <end position="362"/>
    </location>
</feature>
<evidence type="ECO:0000313" key="2">
    <source>
        <dbReference type="EMBL" id="KAK8844576.1"/>
    </source>
</evidence>
<dbReference type="Proteomes" id="UP001388673">
    <property type="component" value="Unassembled WGS sequence"/>
</dbReference>
<reference evidence="2 3" key="1">
    <citation type="journal article" date="2024" name="bioRxiv">
        <title>Comparative genomics of Cryptococcus and Kwoniella reveals pathogenesis evolution and contrasting karyotype dynamics via intercentromeric recombination or chromosome fusion.</title>
        <authorList>
            <person name="Coelho M.A."/>
            <person name="David-Palma M."/>
            <person name="Shea T."/>
            <person name="Bowers K."/>
            <person name="McGinley-Smith S."/>
            <person name="Mohammad A.W."/>
            <person name="Gnirke A."/>
            <person name="Yurkov A.M."/>
            <person name="Nowrousian M."/>
            <person name="Sun S."/>
            <person name="Cuomo C.A."/>
            <person name="Heitman J."/>
        </authorList>
    </citation>
    <scope>NUCLEOTIDE SEQUENCE [LARGE SCALE GENOMIC DNA]</scope>
    <source>
        <strain evidence="2 3">CBS 13917</strain>
    </source>
</reference>
<feature type="compositionally biased region" description="Basic and acidic residues" evidence="1">
    <location>
        <begin position="59"/>
        <end position="80"/>
    </location>
</feature>
<feature type="compositionally biased region" description="Low complexity" evidence="1">
    <location>
        <begin position="293"/>
        <end position="302"/>
    </location>
</feature>
<organism evidence="2 3">
    <name type="scientific">Kwoniella newhampshirensis</name>
    <dbReference type="NCBI Taxonomy" id="1651941"/>
    <lineage>
        <taxon>Eukaryota</taxon>
        <taxon>Fungi</taxon>
        <taxon>Dikarya</taxon>
        <taxon>Basidiomycota</taxon>
        <taxon>Agaricomycotina</taxon>
        <taxon>Tremellomycetes</taxon>
        <taxon>Tremellales</taxon>
        <taxon>Cryptococcaceae</taxon>
        <taxon>Kwoniella</taxon>
    </lineage>
</organism>
<dbReference type="AlphaFoldDB" id="A0AAW0YTV8"/>
<feature type="compositionally biased region" description="Low complexity" evidence="1">
    <location>
        <begin position="263"/>
        <end position="280"/>
    </location>
</feature>
<feature type="region of interest" description="Disordered" evidence="1">
    <location>
        <begin position="326"/>
        <end position="362"/>
    </location>
</feature>
<dbReference type="RefSeq" id="XP_066799800.1">
    <property type="nucleotide sequence ID" value="XM_066949506.1"/>
</dbReference>
<feature type="region of interest" description="Disordered" evidence="1">
    <location>
        <begin position="139"/>
        <end position="196"/>
    </location>
</feature>
<name>A0AAW0YTV8_9TREE</name>
<sequence>MSSSTYSLRPRKPLSVLPITLFLPHVSSLPSPISLPAKRAPSTFDSPMKSPGGKARKVSRTEKDGSETVRKARIPQRDATEMDASGSGCRSPIRTASGSESPMRITPKVKRVLERDDLGTGRSPARRLFAEEERPISGIRGAIVTPPSNKTHRGLAPSPPISDVQSPKSVTADPNSPFFVPEPISGPTHDPNVNIHDPGFVILPDIDLPPSAGLRTPRSRPAGSTSVRAGAGSLLISPPSSPSSSWTTVADLENQENIPPLPYSTRSTPSKYTSTSTSTYADDEVDRFLSAPSTSTSTSGSGTRRRERSKLMNEVSILRGEVELSRDKDEVEEGEELTPGRKVEVSDKGKARERLTMEVDSI</sequence>
<feature type="region of interest" description="Disordered" evidence="1">
    <location>
        <begin position="27"/>
        <end position="106"/>
    </location>
</feature>
<accession>A0AAW0YTV8</accession>
<proteinExistence type="predicted"/>
<gene>
    <name evidence="2" type="ORF">IAR55_006423</name>
</gene>
<feature type="region of interest" description="Disordered" evidence="1">
    <location>
        <begin position="209"/>
        <end position="313"/>
    </location>
</feature>
<protein>
    <submittedName>
        <fullName evidence="2">Uncharacterized protein</fullName>
    </submittedName>
</protein>
<evidence type="ECO:0000313" key="3">
    <source>
        <dbReference type="Proteomes" id="UP001388673"/>
    </source>
</evidence>
<dbReference type="KEGG" id="kne:92183681"/>
<dbReference type="GeneID" id="92183681"/>